<name>A0ABR4H4I8_9EURO</name>
<accession>A0ABR4H4I8</accession>
<gene>
    <name evidence="1" type="ORF">BJX63DRAFT_444783</name>
</gene>
<evidence type="ECO:0000313" key="1">
    <source>
        <dbReference type="EMBL" id="KAL2810311.1"/>
    </source>
</evidence>
<dbReference type="Gene3D" id="3.40.50.720">
    <property type="entry name" value="NAD(P)-binding Rossmann-like Domain"/>
    <property type="match status" value="1"/>
</dbReference>
<proteinExistence type="predicted"/>
<keyword evidence="2" id="KW-1185">Reference proteome</keyword>
<dbReference type="EMBL" id="JBFXLT010000073">
    <property type="protein sequence ID" value="KAL2810311.1"/>
    <property type="molecule type" value="Genomic_DNA"/>
</dbReference>
<sequence>MGCGVVVLSLIEDKQALKLGASKLYAAKGIHKDSFDITPKIFEVTNKANIPNVCFMSMIDLEAKVLKGDPITTTGHPPVVVRWGLYAENIPLYLMQVQEEGTLPIPIKKDHNTGFMLTTGDKLATAVSKSLGEELKFDHISEVDARHVLNDEASRSDGEIAYLFEYFSPVRKGKTNYISTTAFRDVTGKHPQELEDSFKASAEQLHLKWSNKGGRSRGSEVPMYN</sequence>
<organism evidence="1 2">
    <name type="scientific">Aspergillus granulosus</name>
    <dbReference type="NCBI Taxonomy" id="176169"/>
    <lineage>
        <taxon>Eukaryota</taxon>
        <taxon>Fungi</taxon>
        <taxon>Dikarya</taxon>
        <taxon>Ascomycota</taxon>
        <taxon>Pezizomycotina</taxon>
        <taxon>Eurotiomycetes</taxon>
        <taxon>Eurotiomycetidae</taxon>
        <taxon>Eurotiales</taxon>
        <taxon>Aspergillaceae</taxon>
        <taxon>Aspergillus</taxon>
        <taxon>Aspergillus subgen. Nidulantes</taxon>
    </lineage>
</organism>
<reference evidence="1 2" key="1">
    <citation type="submission" date="2024-07" db="EMBL/GenBank/DDBJ databases">
        <title>Section-level genome sequencing and comparative genomics of Aspergillus sections Usti and Cavernicolus.</title>
        <authorList>
            <consortium name="Lawrence Berkeley National Laboratory"/>
            <person name="Nybo J.L."/>
            <person name="Vesth T.C."/>
            <person name="Theobald S."/>
            <person name="Frisvad J.C."/>
            <person name="Larsen T.O."/>
            <person name="Kjaerboelling I."/>
            <person name="Rothschild-Mancinelli K."/>
            <person name="Lyhne E.K."/>
            <person name="Kogle M.E."/>
            <person name="Barry K."/>
            <person name="Clum A."/>
            <person name="Na H."/>
            <person name="Ledsgaard L."/>
            <person name="Lin J."/>
            <person name="Lipzen A."/>
            <person name="Kuo A."/>
            <person name="Riley R."/>
            <person name="Mondo S."/>
            <person name="Labutti K."/>
            <person name="Haridas S."/>
            <person name="Pangalinan J."/>
            <person name="Salamov A.A."/>
            <person name="Simmons B.A."/>
            <person name="Magnuson J.K."/>
            <person name="Chen J."/>
            <person name="Drula E."/>
            <person name="Henrissat B."/>
            <person name="Wiebenga A."/>
            <person name="Lubbers R.J."/>
            <person name="Gomes A.C."/>
            <person name="Makela M.R."/>
            <person name="Stajich J."/>
            <person name="Grigoriev I.V."/>
            <person name="Mortensen U.H."/>
            <person name="De Vries R.P."/>
            <person name="Baker S.E."/>
            <person name="Andersen M.R."/>
        </authorList>
    </citation>
    <scope>NUCLEOTIDE SEQUENCE [LARGE SCALE GENOMIC DNA]</scope>
    <source>
        <strain evidence="1 2">CBS 588.65</strain>
    </source>
</reference>
<protein>
    <submittedName>
        <fullName evidence="1">Uncharacterized protein</fullName>
    </submittedName>
</protein>
<dbReference type="Proteomes" id="UP001610334">
    <property type="component" value="Unassembled WGS sequence"/>
</dbReference>
<evidence type="ECO:0000313" key="2">
    <source>
        <dbReference type="Proteomes" id="UP001610334"/>
    </source>
</evidence>
<comment type="caution">
    <text evidence="1">The sequence shown here is derived from an EMBL/GenBank/DDBJ whole genome shotgun (WGS) entry which is preliminary data.</text>
</comment>